<organism evidence="3 4">
    <name type="scientific">Archangium violaceum Cb vi76</name>
    <dbReference type="NCBI Taxonomy" id="1406225"/>
    <lineage>
        <taxon>Bacteria</taxon>
        <taxon>Pseudomonadati</taxon>
        <taxon>Myxococcota</taxon>
        <taxon>Myxococcia</taxon>
        <taxon>Myxococcales</taxon>
        <taxon>Cystobacterineae</taxon>
        <taxon>Archangiaceae</taxon>
        <taxon>Archangium</taxon>
    </lineage>
</organism>
<dbReference type="InterPro" id="IPR015943">
    <property type="entry name" value="WD40/YVTN_repeat-like_dom_sf"/>
</dbReference>
<gene>
    <name evidence="3" type="ORF">Q664_13535</name>
</gene>
<dbReference type="InterPro" id="IPR011047">
    <property type="entry name" value="Quinoprotein_ADH-like_sf"/>
</dbReference>
<feature type="domain" description="Pyrrolo-quinoline quinone repeat" evidence="2">
    <location>
        <begin position="209"/>
        <end position="273"/>
    </location>
</feature>
<dbReference type="SMART" id="SM00564">
    <property type="entry name" value="PQQ"/>
    <property type="match status" value="6"/>
</dbReference>
<dbReference type="SUPFAM" id="SSF50998">
    <property type="entry name" value="Quinoprotein alcohol dehydrogenase-like"/>
    <property type="match status" value="1"/>
</dbReference>
<feature type="domain" description="Pyrrolo-quinoline quinone repeat" evidence="2">
    <location>
        <begin position="60"/>
        <end position="203"/>
    </location>
</feature>
<feature type="chain" id="PRO_5001781868" description="Pyrrolo-quinoline quinone repeat domain-containing protein" evidence="1">
    <location>
        <begin position="21"/>
        <end position="355"/>
    </location>
</feature>
<proteinExistence type="predicted"/>
<dbReference type="PANTHER" id="PTHR34512:SF30">
    <property type="entry name" value="OUTER MEMBRANE PROTEIN ASSEMBLY FACTOR BAMB"/>
    <property type="match status" value="1"/>
</dbReference>
<keyword evidence="1" id="KW-0732">Signal</keyword>
<dbReference type="InterPro" id="IPR002372">
    <property type="entry name" value="PQQ_rpt_dom"/>
</dbReference>
<dbReference type="Proteomes" id="UP000028547">
    <property type="component" value="Unassembled WGS sequence"/>
</dbReference>
<evidence type="ECO:0000313" key="3">
    <source>
        <dbReference type="EMBL" id="KFA92850.1"/>
    </source>
</evidence>
<comment type="caution">
    <text evidence="3">The sequence shown here is derived from an EMBL/GenBank/DDBJ whole genome shotgun (WGS) entry which is preliminary data.</text>
</comment>
<evidence type="ECO:0000259" key="2">
    <source>
        <dbReference type="Pfam" id="PF13360"/>
    </source>
</evidence>
<protein>
    <recommendedName>
        <fullName evidence="2">Pyrrolo-quinoline quinone repeat domain-containing protein</fullName>
    </recommendedName>
</protein>
<dbReference type="PANTHER" id="PTHR34512">
    <property type="entry name" value="CELL SURFACE PROTEIN"/>
    <property type="match status" value="1"/>
</dbReference>
<dbReference type="PROSITE" id="PS51257">
    <property type="entry name" value="PROKAR_LIPOPROTEIN"/>
    <property type="match status" value="1"/>
</dbReference>
<dbReference type="AlphaFoldDB" id="A0A084SWL5"/>
<dbReference type="EMBL" id="JPMI01000079">
    <property type="protein sequence ID" value="KFA92850.1"/>
    <property type="molecule type" value="Genomic_DNA"/>
</dbReference>
<dbReference type="InterPro" id="IPR018391">
    <property type="entry name" value="PQQ_b-propeller_rpt"/>
</dbReference>
<reference evidence="3 4" key="1">
    <citation type="submission" date="2014-07" db="EMBL/GenBank/DDBJ databases">
        <title>Draft Genome Sequence of Gephyronic Acid Producer, Cystobacter violaceus Strain Cb vi76.</title>
        <authorList>
            <person name="Stevens D.C."/>
            <person name="Young J."/>
            <person name="Carmichael R."/>
            <person name="Tan J."/>
            <person name="Taylor R.E."/>
        </authorList>
    </citation>
    <scope>NUCLEOTIDE SEQUENCE [LARGE SCALE GENOMIC DNA]</scope>
    <source>
        <strain evidence="3 4">Cb vi76</strain>
    </source>
</reference>
<dbReference type="Gene3D" id="2.130.10.10">
    <property type="entry name" value="YVTN repeat-like/Quinoprotein amine dehydrogenase"/>
    <property type="match status" value="2"/>
</dbReference>
<accession>A0A084SWL5</accession>
<dbReference type="Pfam" id="PF13360">
    <property type="entry name" value="PQQ_2"/>
    <property type="match status" value="2"/>
</dbReference>
<sequence length="355" mass="37935">MPPLRPQRLVLLLAMAALMAACRKPTDPLFTFSSDAPSRAGLVALEDGVLVGNEAGRFLRLDRQGVALWRVELGREVAARPAVSGETVIVGTVGGTLVSLALSDGSERWRLTGQPPVLTPLVSEAGSVYVVAPDGAVRALAVGSGEVRWRRPLPSGVPRPDGTRPQPAPVLAGGLLVVALGDAGLFALSPQDGTVRWRQPLARVLGMEAQGEVLYVSTQKGEVLALGLANGQVRWRRTPASALSSPPAWAQGMVWVGTEDKLLLALSPQDGREAIRLALPAPLVTQIVEFREWVLVPTRDSQGWLLALKPREGPPVFTLRLDTPLLTRPVVLGDQLFVLGQDGRVLSWRLQPPKS</sequence>
<feature type="signal peptide" evidence="1">
    <location>
        <begin position="1"/>
        <end position="20"/>
    </location>
</feature>
<evidence type="ECO:0000313" key="4">
    <source>
        <dbReference type="Proteomes" id="UP000028547"/>
    </source>
</evidence>
<name>A0A084SWL5_9BACT</name>
<evidence type="ECO:0000256" key="1">
    <source>
        <dbReference type="SAM" id="SignalP"/>
    </source>
</evidence>